<keyword evidence="3" id="KW-1185">Reference proteome</keyword>
<dbReference type="AlphaFoldDB" id="A0A6A5BMR4"/>
<name>A0A6A5BMR4_NAEFO</name>
<feature type="region of interest" description="Disordered" evidence="1">
    <location>
        <begin position="105"/>
        <end position="124"/>
    </location>
</feature>
<comment type="caution">
    <text evidence="2">The sequence shown here is derived from an EMBL/GenBank/DDBJ whole genome shotgun (WGS) entry which is preliminary data.</text>
</comment>
<dbReference type="Proteomes" id="UP000444721">
    <property type="component" value="Unassembled WGS sequence"/>
</dbReference>
<evidence type="ECO:0000313" key="3">
    <source>
        <dbReference type="Proteomes" id="UP000444721"/>
    </source>
</evidence>
<dbReference type="RefSeq" id="XP_044560885.1">
    <property type="nucleotide sequence ID" value="XM_044708306.1"/>
</dbReference>
<evidence type="ECO:0000256" key="1">
    <source>
        <dbReference type="SAM" id="MobiDB-lite"/>
    </source>
</evidence>
<reference evidence="2 3" key="1">
    <citation type="journal article" date="2019" name="Sci. Rep.">
        <title>Nanopore sequencing improves the draft genome of the human pathogenic amoeba Naegleria fowleri.</title>
        <authorList>
            <person name="Liechti N."/>
            <person name="Schurch N."/>
            <person name="Bruggmann R."/>
            <person name="Wittwer M."/>
        </authorList>
    </citation>
    <scope>NUCLEOTIDE SEQUENCE [LARGE SCALE GENOMIC DNA]</scope>
    <source>
        <strain evidence="2 3">ATCC 30894</strain>
    </source>
</reference>
<proteinExistence type="predicted"/>
<protein>
    <submittedName>
        <fullName evidence="2">Uncharacterized protein</fullName>
    </submittedName>
</protein>
<accession>A0A6A5BMR4</accession>
<dbReference type="GeneID" id="68112065"/>
<evidence type="ECO:0000313" key="2">
    <source>
        <dbReference type="EMBL" id="KAF0976172.1"/>
    </source>
</evidence>
<dbReference type="VEuPathDB" id="AmoebaDB:NfTy_085730"/>
<dbReference type="VEuPathDB" id="AmoebaDB:FDP41_004847"/>
<organism evidence="2 3">
    <name type="scientific">Naegleria fowleri</name>
    <name type="common">Brain eating amoeba</name>
    <dbReference type="NCBI Taxonomy" id="5763"/>
    <lineage>
        <taxon>Eukaryota</taxon>
        <taxon>Discoba</taxon>
        <taxon>Heterolobosea</taxon>
        <taxon>Tetramitia</taxon>
        <taxon>Eutetramitia</taxon>
        <taxon>Vahlkampfiidae</taxon>
        <taxon>Naegleria</taxon>
    </lineage>
</organism>
<sequence length="124" mass="14058">MEINKYIENKFNPLHTSDKNLLTQYETLKGAARSVIRVAIKYPEDKDLLENVAKLEKQATQLHVTALNPVLGECYSMIQNNRTLAESMSDILAVNKLHKMLKNYGDSKQTKKEGGFYGKNQVQG</sequence>
<dbReference type="EMBL" id="VFQX01000041">
    <property type="protein sequence ID" value="KAF0976172.1"/>
    <property type="molecule type" value="Genomic_DNA"/>
</dbReference>
<dbReference type="OrthoDB" id="5552484at2759"/>
<gene>
    <name evidence="2" type="ORF">FDP41_004847</name>
</gene>